<sequence>MLFVCAAAGLAIGTDALGASGTVLTAAIFVAFATSSVAIPILAYVAAGDRLDAPLERLKHWMEKHNTAVVAAILVLIGLAVLYKGIHAL</sequence>
<feature type="transmembrane region" description="Helical" evidence="1">
    <location>
        <begin position="68"/>
        <end position="86"/>
    </location>
</feature>
<evidence type="ECO:0000256" key="1">
    <source>
        <dbReference type="SAM" id="Phobius"/>
    </source>
</evidence>
<accession>A0A653ENX0</accession>
<keyword evidence="1" id="KW-0472">Membrane</keyword>
<name>A0A653ENX0_9MYCO</name>
<reference evidence="2" key="1">
    <citation type="submission" date="2019-05" db="EMBL/GenBank/DDBJ databases">
        <authorList>
            <person name="Naeem R."/>
            <person name="Antony C."/>
            <person name="Guan Q."/>
        </authorList>
    </citation>
    <scope>NUCLEOTIDE SEQUENCE</scope>
    <source>
        <strain evidence="2">2</strain>
    </source>
</reference>
<organism evidence="2">
    <name type="scientific">Mycobacterium riyadhense</name>
    <dbReference type="NCBI Taxonomy" id="486698"/>
    <lineage>
        <taxon>Bacteria</taxon>
        <taxon>Bacillati</taxon>
        <taxon>Actinomycetota</taxon>
        <taxon>Actinomycetes</taxon>
        <taxon>Mycobacteriales</taxon>
        <taxon>Mycobacteriaceae</taxon>
        <taxon>Mycobacterium</taxon>
    </lineage>
</organism>
<evidence type="ECO:0000313" key="2">
    <source>
        <dbReference type="EMBL" id="VTO99224.1"/>
    </source>
</evidence>
<protein>
    <submittedName>
        <fullName evidence="2">Uncharacterized protein</fullName>
    </submittedName>
</protein>
<dbReference type="AlphaFoldDB" id="A0A653ENX0"/>
<gene>
    <name evidence="2" type="ORF">BIN_B_02954</name>
</gene>
<keyword evidence="1" id="KW-1133">Transmembrane helix</keyword>
<dbReference type="EMBL" id="LR589092">
    <property type="protein sequence ID" value="VTO99224.1"/>
    <property type="molecule type" value="Genomic_DNA"/>
</dbReference>
<proteinExistence type="predicted"/>
<feature type="transmembrane region" description="Helical" evidence="1">
    <location>
        <begin position="28"/>
        <end position="47"/>
    </location>
</feature>
<keyword evidence="1" id="KW-0812">Transmembrane</keyword>
<dbReference type="InterPro" id="IPR021315">
    <property type="entry name" value="Gap/Sap"/>
</dbReference>
<dbReference type="Pfam" id="PF11139">
    <property type="entry name" value="SfLAP"/>
    <property type="match status" value="1"/>
</dbReference>